<dbReference type="Pfam" id="PF00486">
    <property type="entry name" value="Trans_reg_C"/>
    <property type="match status" value="1"/>
</dbReference>
<evidence type="ECO:0000259" key="9">
    <source>
        <dbReference type="PROSITE" id="PS51755"/>
    </source>
</evidence>
<evidence type="ECO:0000313" key="10">
    <source>
        <dbReference type="EMBL" id="MCU6762206.1"/>
    </source>
</evidence>
<evidence type="ECO:0000256" key="1">
    <source>
        <dbReference type="ARBA" id="ARBA00018672"/>
    </source>
</evidence>
<dbReference type="CDD" id="cd00383">
    <property type="entry name" value="trans_reg_C"/>
    <property type="match status" value="1"/>
</dbReference>
<evidence type="ECO:0000256" key="5">
    <source>
        <dbReference type="ARBA" id="ARBA00024867"/>
    </source>
</evidence>
<organism evidence="10 11">
    <name type="scientific">Brotonthovivens ammoniilytica</name>
    <dbReference type="NCBI Taxonomy" id="2981725"/>
    <lineage>
        <taxon>Bacteria</taxon>
        <taxon>Bacillati</taxon>
        <taxon>Bacillota</taxon>
        <taxon>Clostridia</taxon>
        <taxon>Lachnospirales</taxon>
        <taxon>Lachnospiraceae</taxon>
        <taxon>Brotonthovivens</taxon>
    </lineage>
</organism>
<sequence>MHRILIVEDDLVIARAISDHLAVWNHEVRLVTDFQKVLTDFVSFDPHLVLLDISLPFFNGYYWCEEIRKLSKIPVIFISSASDNMNIVMAINMGGDDFISKPFDLDVLTAKVLALLRRAYDFGQHTSFLEHRGAILNMSDTTLTYQDQKISLTKNDYKILQTLMENKGKIVSRDTLMTKLWETDCYVDENTLTINISRLRKKLEQAGLSDFITTKKGLGYIIEESSPGSGDF</sequence>
<dbReference type="Gene3D" id="1.10.10.10">
    <property type="entry name" value="Winged helix-like DNA-binding domain superfamily/Winged helix DNA-binding domain"/>
    <property type="match status" value="1"/>
</dbReference>
<dbReference type="InterPro" id="IPR039420">
    <property type="entry name" value="WalR-like"/>
</dbReference>
<dbReference type="Pfam" id="PF00072">
    <property type="entry name" value="Response_reg"/>
    <property type="match status" value="1"/>
</dbReference>
<feature type="DNA-binding region" description="OmpR/PhoB-type" evidence="7">
    <location>
        <begin position="126"/>
        <end position="224"/>
    </location>
</feature>
<evidence type="ECO:0000256" key="4">
    <source>
        <dbReference type="ARBA" id="ARBA00023163"/>
    </source>
</evidence>
<gene>
    <name evidence="10" type="ORF">OCV88_07590</name>
</gene>
<dbReference type="SUPFAM" id="SSF46894">
    <property type="entry name" value="C-terminal effector domain of the bipartite response regulators"/>
    <property type="match status" value="1"/>
</dbReference>
<dbReference type="SUPFAM" id="SSF52172">
    <property type="entry name" value="CheY-like"/>
    <property type="match status" value="1"/>
</dbReference>
<dbReference type="InterPro" id="IPR016032">
    <property type="entry name" value="Sig_transdc_resp-reg_C-effctor"/>
</dbReference>
<dbReference type="Gene3D" id="3.40.50.2300">
    <property type="match status" value="1"/>
</dbReference>
<evidence type="ECO:0000256" key="3">
    <source>
        <dbReference type="ARBA" id="ARBA00023125"/>
    </source>
</evidence>
<dbReference type="PANTHER" id="PTHR48111">
    <property type="entry name" value="REGULATOR OF RPOS"/>
    <property type="match status" value="1"/>
</dbReference>
<keyword evidence="4" id="KW-0804">Transcription</keyword>
<dbReference type="PROSITE" id="PS50110">
    <property type="entry name" value="RESPONSE_REGULATORY"/>
    <property type="match status" value="1"/>
</dbReference>
<dbReference type="SMART" id="SM00862">
    <property type="entry name" value="Trans_reg_C"/>
    <property type="match status" value="1"/>
</dbReference>
<keyword evidence="6" id="KW-0597">Phosphoprotein</keyword>
<evidence type="ECO:0000256" key="2">
    <source>
        <dbReference type="ARBA" id="ARBA00023015"/>
    </source>
</evidence>
<accession>A0ABT2TK50</accession>
<evidence type="ECO:0000313" key="11">
    <source>
        <dbReference type="Proteomes" id="UP001652442"/>
    </source>
</evidence>
<protein>
    <recommendedName>
        <fullName evidence="1">Stage 0 sporulation protein A homolog</fullName>
    </recommendedName>
</protein>
<dbReference type="InterPro" id="IPR036388">
    <property type="entry name" value="WH-like_DNA-bd_sf"/>
</dbReference>
<dbReference type="Proteomes" id="UP001652442">
    <property type="component" value="Unassembled WGS sequence"/>
</dbReference>
<dbReference type="SMART" id="SM00448">
    <property type="entry name" value="REC"/>
    <property type="match status" value="1"/>
</dbReference>
<comment type="function">
    <text evidence="5">May play the central regulatory role in sporulation. It may be an element of the effector pathway responsible for the activation of sporulation genes in response to nutritional stress. Spo0A may act in concert with spo0H (a sigma factor) to control the expression of some genes that are critical to the sporulation process.</text>
</comment>
<reference evidence="10 11" key="1">
    <citation type="journal article" date="2021" name="ISME Commun">
        <title>Automated analysis of genomic sequences facilitates high-throughput and comprehensive description of bacteria.</title>
        <authorList>
            <person name="Hitch T.C.A."/>
        </authorList>
    </citation>
    <scope>NUCLEOTIDE SEQUENCE [LARGE SCALE GENOMIC DNA]</scope>
    <source>
        <strain evidence="10 11">Sanger_109</strain>
    </source>
</reference>
<feature type="modified residue" description="4-aspartylphosphate" evidence="6">
    <location>
        <position position="52"/>
    </location>
</feature>
<dbReference type="EMBL" id="JAOQJQ010000002">
    <property type="protein sequence ID" value="MCU6762206.1"/>
    <property type="molecule type" value="Genomic_DNA"/>
</dbReference>
<proteinExistence type="predicted"/>
<keyword evidence="2" id="KW-0805">Transcription regulation</keyword>
<evidence type="ECO:0000259" key="8">
    <source>
        <dbReference type="PROSITE" id="PS50110"/>
    </source>
</evidence>
<dbReference type="InterPro" id="IPR001789">
    <property type="entry name" value="Sig_transdc_resp-reg_receiver"/>
</dbReference>
<dbReference type="CDD" id="cd18159">
    <property type="entry name" value="REC_OmpR_NsrR-like"/>
    <property type="match status" value="1"/>
</dbReference>
<keyword evidence="3 7" id="KW-0238">DNA-binding</keyword>
<dbReference type="PROSITE" id="PS51755">
    <property type="entry name" value="OMPR_PHOB"/>
    <property type="match status" value="1"/>
</dbReference>
<comment type="caution">
    <text evidence="10">The sequence shown here is derived from an EMBL/GenBank/DDBJ whole genome shotgun (WGS) entry which is preliminary data.</text>
</comment>
<evidence type="ECO:0000256" key="6">
    <source>
        <dbReference type="PROSITE-ProRule" id="PRU00169"/>
    </source>
</evidence>
<evidence type="ECO:0000256" key="7">
    <source>
        <dbReference type="PROSITE-ProRule" id="PRU01091"/>
    </source>
</evidence>
<feature type="domain" description="OmpR/PhoB-type" evidence="9">
    <location>
        <begin position="126"/>
        <end position="224"/>
    </location>
</feature>
<dbReference type="RefSeq" id="WP_158424897.1">
    <property type="nucleotide sequence ID" value="NZ_JAOQJQ010000002.1"/>
</dbReference>
<dbReference type="PANTHER" id="PTHR48111:SF43">
    <property type="entry name" value="STAGE 0 SPORULATION PROTEIN A HOMOLOG"/>
    <property type="match status" value="1"/>
</dbReference>
<feature type="domain" description="Response regulatory" evidence="8">
    <location>
        <begin position="3"/>
        <end position="116"/>
    </location>
</feature>
<dbReference type="InterPro" id="IPR011006">
    <property type="entry name" value="CheY-like_superfamily"/>
</dbReference>
<keyword evidence="11" id="KW-1185">Reference proteome</keyword>
<dbReference type="InterPro" id="IPR001867">
    <property type="entry name" value="OmpR/PhoB-type_DNA-bd"/>
</dbReference>
<name>A0ABT2TK50_9FIRM</name>